<dbReference type="SUPFAM" id="SSF51735">
    <property type="entry name" value="NAD(P)-binding Rossmann-fold domains"/>
    <property type="match status" value="1"/>
</dbReference>
<keyword evidence="6" id="KW-0521">NADP</keyword>
<dbReference type="CDD" id="cd05254">
    <property type="entry name" value="dTDP_HR_like_SDR_e"/>
    <property type="match status" value="1"/>
</dbReference>
<evidence type="ECO:0000256" key="3">
    <source>
        <dbReference type="ARBA" id="ARBA00012929"/>
    </source>
</evidence>
<gene>
    <name evidence="8" type="primary">rfbD</name>
    <name evidence="8" type="ORF">GCM10023311_14790</name>
</gene>
<keyword evidence="6" id="KW-0560">Oxidoreductase</keyword>
<dbReference type="PANTHER" id="PTHR10491">
    <property type="entry name" value="DTDP-4-DEHYDRORHAMNOSE REDUCTASE"/>
    <property type="match status" value="1"/>
</dbReference>
<evidence type="ECO:0000256" key="5">
    <source>
        <dbReference type="ARBA" id="ARBA00048200"/>
    </source>
</evidence>
<feature type="domain" description="RmlD-like substrate binding" evidence="7">
    <location>
        <begin position="4"/>
        <end position="260"/>
    </location>
</feature>
<reference evidence="9" key="1">
    <citation type="journal article" date="2019" name="Int. J. Syst. Evol. Microbiol.">
        <title>The Global Catalogue of Microorganisms (GCM) 10K type strain sequencing project: providing services to taxonomists for standard genome sequencing and annotation.</title>
        <authorList>
            <consortium name="The Broad Institute Genomics Platform"/>
            <consortium name="The Broad Institute Genome Sequencing Center for Infectious Disease"/>
            <person name="Wu L."/>
            <person name="Ma J."/>
        </authorList>
    </citation>
    <scope>NUCLEOTIDE SEQUENCE [LARGE SCALE GENOMIC DNA]</scope>
    <source>
        <strain evidence="9">JCM 18274</strain>
    </source>
</reference>
<dbReference type="InterPro" id="IPR005913">
    <property type="entry name" value="dTDP_dehydrorham_reduct"/>
</dbReference>
<dbReference type="RefSeq" id="WP_345273471.1">
    <property type="nucleotide sequence ID" value="NZ_BAABJH010000001.1"/>
</dbReference>
<comment type="catalytic activity">
    <reaction evidence="5">
        <text>dTDP-beta-L-rhamnose + NADP(+) = dTDP-4-dehydro-beta-L-rhamnose + NADPH + H(+)</text>
        <dbReference type="Rhea" id="RHEA:21796"/>
        <dbReference type="ChEBI" id="CHEBI:15378"/>
        <dbReference type="ChEBI" id="CHEBI:57510"/>
        <dbReference type="ChEBI" id="CHEBI:57783"/>
        <dbReference type="ChEBI" id="CHEBI:58349"/>
        <dbReference type="ChEBI" id="CHEBI:62830"/>
        <dbReference type="EC" id="1.1.1.133"/>
    </reaction>
</comment>
<dbReference type="Proteomes" id="UP001500433">
    <property type="component" value="Unassembled WGS sequence"/>
</dbReference>
<comment type="caution">
    <text evidence="8">The sequence shown here is derived from an EMBL/GenBank/DDBJ whole genome shotgun (WGS) entry which is preliminary data.</text>
</comment>
<evidence type="ECO:0000313" key="9">
    <source>
        <dbReference type="Proteomes" id="UP001500433"/>
    </source>
</evidence>
<dbReference type="Pfam" id="PF04321">
    <property type="entry name" value="RmlD_sub_bind"/>
    <property type="match status" value="1"/>
</dbReference>
<evidence type="ECO:0000313" key="8">
    <source>
        <dbReference type="EMBL" id="GAA4891462.1"/>
    </source>
</evidence>
<comment type="pathway">
    <text evidence="1 6">Carbohydrate biosynthesis; dTDP-L-rhamnose biosynthesis.</text>
</comment>
<dbReference type="Gene3D" id="3.40.50.720">
    <property type="entry name" value="NAD(P)-binding Rossmann-like Domain"/>
    <property type="match status" value="1"/>
</dbReference>
<dbReference type="Gene3D" id="3.90.25.10">
    <property type="entry name" value="UDP-galactose 4-epimerase, domain 1"/>
    <property type="match status" value="1"/>
</dbReference>
<protein>
    <recommendedName>
        <fullName evidence="4 6">dTDP-4-dehydrorhamnose reductase</fullName>
        <ecNumber evidence="3 6">1.1.1.133</ecNumber>
    </recommendedName>
</protein>
<evidence type="ECO:0000256" key="4">
    <source>
        <dbReference type="ARBA" id="ARBA00017099"/>
    </source>
</evidence>
<dbReference type="EC" id="1.1.1.133" evidence="3 6"/>
<dbReference type="EMBL" id="BAABJH010000001">
    <property type="protein sequence ID" value="GAA4891462.1"/>
    <property type="molecule type" value="Genomic_DNA"/>
</dbReference>
<comment type="function">
    <text evidence="6">Catalyzes the reduction of dTDP-6-deoxy-L-lyxo-4-hexulose to yield dTDP-L-rhamnose.</text>
</comment>
<evidence type="ECO:0000256" key="1">
    <source>
        <dbReference type="ARBA" id="ARBA00004781"/>
    </source>
</evidence>
<dbReference type="InterPro" id="IPR029903">
    <property type="entry name" value="RmlD-like-bd"/>
</dbReference>
<name>A0ABP9FA03_9FLAO</name>
<evidence type="ECO:0000259" key="7">
    <source>
        <dbReference type="Pfam" id="PF04321"/>
    </source>
</evidence>
<comment type="similarity">
    <text evidence="2 6">Belongs to the dTDP-4-dehydrorhamnose reductase family.</text>
</comment>
<organism evidence="8 9">
    <name type="scientific">Flaviramulus aquimarinus</name>
    <dbReference type="NCBI Taxonomy" id="1170456"/>
    <lineage>
        <taxon>Bacteria</taxon>
        <taxon>Pseudomonadati</taxon>
        <taxon>Bacteroidota</taxon>
        <taxon>Flavobacteriia</taxon>
        <taxon>Flavobacteriales</taxon>
        <taxon>Flavobacteriaceae</taxon>
        <taxon>Flaviramulus</taxon>
    </lineage>
</organism>
<dbReference type="PANTHER" id="PTHR10491:SF4">
    <property type="entry name" value="METHIONINE ADENOSYLTRANSFERASE 2 SUBUNIT BETA"/>
    <property type="match status" value="1"/>
</dbReference>
<dbReference type="NCBIfam" id="TIGR01214">
    <property type="entry name" value="rmlD"/>
    <property type="match status" value="1"/>
</dbReference>
<proteinExistence type="inferred from homology"/>
<dbReference type="InterPro" id="IPR036291">
    <property type="entry name" value="NAD(P)-bd_dom_sf"/>
</dbReference>
<evidence type="ECO:0000256" key="6">
    <source>
        <dbReference type="RuleBase" id="RU364082"/>
    </source>
</evidence>
<keyword evidence="9" id="KW-1185">Reference proteome</keyword>
<accession>A0ABP9FA03</accession>
<evidence type="ECO:0000256" key="2">
    <source>
        <dbReference type="ARBA" id="ARBA00010944"/>
    </source>
</evidence>
<sequence>MRKKILVTGADGQLGKTIKELYSNNNLELDFIFVGKTELDITNQNKVDTYFHNNKFDYCINCAAYTNVEQAEKTPKVAYKINAEGVMNLAHKCLENDIVLIHISTDYVFDGEKEEPYTINDITNPINEYGKSKLEGEKHIQQILAKYFIIRTSWLYSKKYGNNFYKFIVNKANTVKELSITTEQTGCPTDTVSLSSYIINLIDKNDKSFGLYHFCDKKAMTWYAFAKQILLENNLNHKTNLIKTDNYRTFARRPKNSVLAN</sequence>